<evidence type="ECO:0000313" key="1">
    <source>
        <dbReference type="EMBL" id="PHQ16903.1"/>
    </source>
</evidence>
<reference evidence="1 2" key="1">
    <citation type="submission" date="2017-09" db="EMBL/GenBank/DDBJ databases">
        <title>The draft genome sequences of Marinobacter sp. PWS21.</title>
        <authorList>
            <person name="Cao J."/>
        </authorList>
    </citation>
    <scope>NUCLEOTIDE SEQUENCE [LARGE SCALE GENOMIC DNA]</scope>
    <source>
        <strain evidence="1 2">PWS21</strain>
    </source>
</reference>
<evidence type="ECO:0000313" key="2">
    <source>
        <dbReference type="Proteomes" id="UP000231409"/>
    </source>
</evidence>
<dbReference type="InterPro" id="IPR053841">
    <property type="entry name" value="MksE"/>
</dbReference>
<keyword evidence="2" id="KW-1185">Reference proteome</keyword>
<accession>A0A2G1UR17</accession>
<evidence type="ECO:0008006" key="3">
    <source>
        <dbReference type="Google" id="ProtNLM"/>
    </source>
</evidence>
<dbReference type="Pfam" id="PF21980">
    <property type="entry name" value="MksE"/>
    <property type="match status" value="1"/>
</dbReference>
<dbReference type="AlphaFoldDB" id="A0A2G1UR17"/>
<dbReference type="EMBL" id="NTFH01000003">
    <property type="protein sequence ID" value="PHQ16903.1"/>
    <property type="molecule type" value="Genomic_DNA"/>
</dbReference>
<dbReference type="RefSeq" id="WP_099613154.1">
    <property type="nucleotide sequence ID" value="NZ_KZ319367.1"/>
</dbReference>
<name>A0A2G1UR17_9GAMM</name>
<gene>
    <name evidence="1" type="ORF">CLH61_02765</name>
</gene>
<sequence length="212" mass="24207">MSSNPLFERAVTVLLEGQVVCEFSHDDIYNYLLLPEHQRKVNSFLGQLNRTLRQTSAHDAWVCAYLDVSDPVAREAVRQQFREVANNLEALVQFLRLVMVLESSERPLLPGEKLSEGAMLERIANVPTLETRLRSLTEKNFFRSKRSDSAGQIRAVMTRLVEAGYLKPLGTSGSLYRATAKWSWLYDAMTYIQSHEGIRSDDADEDSQMRLH</sequence>
<comment type="caution">
    <text evidence="1">The sequence shown here is derived from an EMBL/GenBank/DDBJ whole genome shotgun (WGS) entry which is preliminary data.</text>
</comment>
<dbReference type="Proteomes" id="UP000231409">
    <property type="component" value="Unassembled WGS sequence"/>
</dbReference>
<organism evidence="1 2">
    <name type="scientific">Marinobacter profundi</name>
    <dbReference type="NCBI Taxonomy" id="2666256"/>
    <lineage>
        <taxon>Bacteria</taxon>
        <taxon>Pseudomonadati</taxon>
        <taxon>Pseudomonadota</taxon>
        <taxon>Gammaproteobacteria</taxon>
        <taxon>Pseudomonadales</taxon>
        <taxon>Marinobacteraceae</taxon>
        <taxon>Marinobacter</taxon>
    </lineage>
</organism>
<protein>
    <recommendedName>
        <fullName evidence="3">DUF4194 domain-containing protein</fullName>
    </recommendedName>
</protein>
<proteinExistence type="predicted"/>